<protein>
    <submittedName>
        <fullName evidence="2">Uncharacterized protein</fullName>
    </submittedName>
</protein>
<name>A0A1D8JFX4_9BACL</name>
<dbReference type="RefSeq" id="WP_075527736.1">
    <property type="nucleotide sequence ID" value="NZ_CP017560.1"/>
</dbReference>
<dbReference type="AlphaFoldDB" id="A0A1D8JFX4"/>
<keyword evidence="3" id="KW-1185">Reference proteome</keyword>
<keyword evidence="1" id="KW-1133">Transmembrane helix</keyword>
<feature type="transmembrane region" description="Helical" evidence="1">
    <location>
        <begin position="12"/>
        <end position="37"/>
    </location>
</feature>
<proteinExistence type="predicted"/>
<accession>A0A1D8JFX4</accession>
<evidence type="ECO:0000313" key="2">
    <source>
        <dbReference type="EMBL" id="AOV07604.1"/>
    </source>
</evidence>
<dbReference type="EMBL" id="CP017560">
    <property type="protein sequence ID" value="AOV07604.1"/>
    <property type="molecule type" value="Genomic_DNA"/>
</dbReference>
<evidence type="ECO:0000256" key="1">
    <source>
        <dbReference type="SAM" id="Phobius"/>
    </source>
</evidence>
<organism evidence="2 3">
    <name type="scientific">Sporosarcina ureilytica</name>
    <dbReference type="NCBI Taxonomy" id="298596"/>
    <lineage>
        <taxon>Bacteria</taxon>
        <taxon>Bacillati</taxon>
        <taxon>Bacillota</taxon>
        <taxon>Bacilli</taxon>
        <taxon>Bacillales</taxon>
        <taxon>Caryophanaceae</taxon>
        <taxon>Sporosarcina</taxon>
    </lineage>
</organism>
<reference evidence="2 3" key="1">
    <citation type="submission" date="2016-09" db="EMBL/GenBank/DDBJ databases">
        <title>Complete genome sequence of the Lysinibacillus sphaericus LMG 22257, a specie of Bacillus with ureolytic activity that can effectively biodeposit calcium carbonate.</title>
        <authorList>
            <person name="Yan W."/>
        </authorList>
    </citation>
    <scope>NUCLEOTIDE SEQUENCE [LARGE SCALE GENOMIC DNA]</scope>
    <source>
        <strain evidence="2 3">LMG 22257</strain>
    </source>
</reference>
<gene>
    <name evidence="2" type="ORF">BI350_08695</name>
</gene>
<keyword evidence="1" id="KW-0812">Transmembrane</keyword>
<keyword evidence="1" id="KW-0472">Membrane</keyword>
<dbReference type="KEGG" id="surl:BI350_08695"/>
<dbReference type="Proteomes" id="UP000185746">
    <property type="component" value="Chromosome"/>
</dbReference>
<sequence>MKFGKRYSNITVFMAMLHGVIIGIAAIAVVGIIFVGAEGKRTVDKIENEIPASGPAEDKENGTPADLKGESLSLYAKQHGAFTTSASAATFIAADTSLSTAAIIHSNGQYFVWSAVGLSEAEIEGILEADTYKKEFSVSPASCDLIHTTNLWEVLEADDIAKIKQLTSTNDDEKAKELAQHIDTITAFTNDLKVIRLHLLSKYANTSDCVKISF</sequence>
<evidence type="ECO:0000313" key="3">
    <source>
        <dbReference type="Proteomes" id="UP000185746"/>
    </source>
</evidence>